<protein>
    <submittedName>
        <fullName evidence="8">Unannotated protein</fullName>
    </submittedName>
</protein>
<proteinExistence type="inferred from homology"/>
<dbReference type="InterPro" id="IPR042098">
    <property type="entry name" value="TauD-like_sf"/>
</dbReference>
<dbReference type="Pfam" id="PF02668">
    <property type="entry name" value="TauD"/>
    <property type="match status" value="1"/>
</dbReference>
<dbReference type="PANTHER" id="PTHR30468">
    <property type="entry name" value="ALPHA-KETOGLUTARATE-DEPENDENT SULFONATE DIOXYGENASE"/>
    <property type="match status" value="1"/>
</dbReference>
<keyword evidence="3" id="KW-0223">Dioxygenase</keyword>
<reference evidence="8" key="1">
    <citation type="submission" date="2020-05" db="EMBL/GenBank/DDBJ databases">
        <authorList>
            <person name="Chiriac C."/>
            <person name="Salcher M."/>
            <person name="Ghai R."/>
            <person name="Kavagutti S V."/>
        </authorList>
    </citation>
    <scope>NUCLEOTIDE SEQUENCE</scope>
</reference>
<dbReference type="GO" id="GO:0005737">
    <property type="term" value="C:cytoplasm"/>
    <property type="evidence" value="ECO:0007669"/>
    <property type="project" value="TreeGrafter"/>
</dbReference>
<dbReference type="EMBL" id="CAFAAL010000124">
    <property type="protein sequence ID" value="CAB4811496.1"/>
    <property type="molecule type" value="Genomic_DNA"/>
</dbReference>
<dbReference type="AlphaFoldDB" id="A0A6J6YWF5"/>
<evidence type="ECO:0000256" key="3">
    <source>
        <dbReference type="ARBA" id="ARBA00022964"/>
    </source>
</evidence>
<keyword evidence="5" id="KW-0408">Iron</keyword>
<evidence type="ECO:0000256" key="5">
    <source>
        <dbReference type="ARBA" id="ARBA00023004"/>
    </source>
</evidence>
<dbReference type="GO" id="GO:0016706">
    <property type="term" value="F:2-oxoglutarate-dependent dioxygenase activity"/>
    <property type="evidence" value="ECO:0007669"/>
    <property type="project" value="TreeGrafter"/>
</dbReference>
<accession>A0A6J6YWF5</accession>
<dbReference type="InterPro" id="IPR051323">
    <property type="entry name" value="AtsK-like"/>
</dbReference>
<evidence type="ECO:0000313" key="8">
    <source>
        <dbReference type="EMBL" id="CAB4811496.1"/>
    </source>
</evidence>
<evidence type="ECO:0000256" key="1">
    <source>
        <dbReference type="ARBA" id="ARBA00005896"/>
    </source>
</evidence>
<name>A0A6J6YWF5_9ZZZZ</name>
<sequence>MSEVRNPKFLPIKELVDQLMNPPTSLETWKIRPLTGAFGAELTLGDARTDLAPGQLLDLLEKHLVLVLRDQYLSHADQVALARTIGEPTPAHPVVPGHPDHPEILELDASKGGKNARWHTDVTFVATPPAGSVLVADVVPEWGGDTLWADMRTAYERLSPSLQQLVDGLEAVHRISPLAYWGEPFDSAMSRDDAQKLFDDAAKVPPVVHPVVRVHPSTGKKALFVNPGFTTHIVGYSRIESENLLKMLYEHATQPEFVLRHHWQPGDVLLWDNRATMHYASDDYGTAERRMRRVTIRGGNTVGPLGQQSHVVSDPLQTVR</sequence>
<gene>
    <name evidence="8" type="ORF">UFOPK3004_01274</name>
</gene>
<evidence type="ECO:0000256" key="4">
    <source>
        <dbReference type="ARBA" id="ARBA00023002"/>
    </source>
</evidence>
<dbReference type="GO" id="GO:0046872">
    <property type="term" value="F:metal ion binding"/>
    <property type="evidence" value="ECO:0007669"/>
    <property type="project" value="UniProtKB-KW"/>
</dbReference>
<feature type="compositionally biased region" description="Polar residues" evidence="6">
    <location>
        <begin position="306"/>
        <end position="320"/>
    </location>
</feature>
<organism evidence="8">
    <name type="scientific">freshwater metagenome</name>
    <dbReference type="NCBI Taxonomy" id="449393"/>
    <lineage>
        <taxon>unclassified sequences</taxon>
        <taxon>metagenomes</taxon>
        <taxon>ecological metagenomes</taxon>
    </lineage>
</organism>
<evidence type="ECO:0000259" key="7">
    <source>
        <dbReference type="Pfam" id="PF02668"/>
    </source>
</evidence>
<keyword evidence="4" id="KW-0560">Oxidoreductase</keyword>
<dbReference type="SUPFAM" id="SSF51197">
    <property type="entry name" value="Clavaminate synthase-like"/>
    <property type="match status" value="1"/>
</dbReference>
<evidence type="ECO:0000256" key="2">
    <source>
        <dbReference type="ARBA" id="ARBA00022723"/>
    </source>
</evidence>
<feature type="domain" description="TauD/TfdA-like" evidence="7">
    <location>
        <begin position="30"/>
        <end position="295"/>
    </location>
</feature>
<evidence type="ECO:0000256" key="6">
    <source>
        <dbReference type="SAM" id="MobiDB-lite"/>
    </source>
</evidence>
<dbReference type="Gene3D" id="3.60.130.10">
    <property type="entry name" value="Clavaminate synthase-like"/>
    <property type="match status" value="1"/>
</dbReference>
<comment type="similarity">
    <text evidence="1">Belongs to the TfdA dioxygenase family.</text>
</comment>
<dbReference type="PANTHER" id="PTHR30468:SF1">
    <property type="entry name" value="ALPHA-KETOGLUTARATE-DEPENDENT SULFONATE DIOXYGENASE"/>
    <property type="match status" value="1"/>
</dbReference>
<keyword evidence="2" id="KW-0479">Metal-binding</keyword>
<dbReference type="InterPro" id="IPR003819">
    <property type="entry name" value="TauD/TfdA-like"/>
</dbReference>
<feature type="region of interest" description="Disordered" evidence="6">
    <location>
        <begin position="298"/>
        <end position="320"/>
    </location>
</feature>